<proteinExistence type="predicted"/>
<dbReference type="PANTHER" id="PTHR28617">
    <property type="entry name" value="CILIA- AND FLAGELLA-ASSOCIATED PROTEIN 77"/>
    <property type="match status" value="1"/>
</dbReference>
<organism evidence="2 3">
    <name type="scientific">Fasciola hepatica</name>
    <name type="common">Liver fluke</name>
    <dbReference type="NCBI Taxonomy" id="6192"/>
    <lineage>
        <taxon>Eukaryota</taxon>
        <taxon>Metazoa</taxon>
        <taxon>Spiralia</taxon>
        <taxon>Lophotrochozoa</taxon>
        <taxon>Platyhelminthes</taxon>
        <taxon>Trematoda</taxon>
        <taxon>Digenea</taxon>
        <taxon>Plagiorchiida</taxon>
        <taxon>Echinostomata</taxon>
        <taxon>Echinostomatoidea</taxon>
        <taxon>Fasciolidae</taxon>
        <taxon>Fasciola</taxon>
    </lineage>
</organism>
<gene>
    <name evidence="2" type="ORF">D915_001206</name>
</gene>
<dbReference type="EMBL" id="JXXN02000290">
    <property type="protein sequence ID" value="THD27899.1"/>
    <property type="molecule type" value="Genomic_DNA"/>
</dbReference>
<evidence type="ECO:0000256" key="1">
    <source>
        <dbReference type="SAM" id="MobiDB-lite"/>
    </source>
</evidence>
<comment type="caution">
    <text evidence="2">The sequence shown here is derived from an EMBL/GenBank/DDBJ whole genome shotgun (WGS) entry which is preliminary data.</text>
</comment>
<dbReference type="Proteomes" id="UP000230066">
    <property type="component" value="Unassembled WGS sequence"/>
</dbReference>
<reference evidence="2" key="1">
    <citation type="submission" date="2019-03" db="EMBL/GenBank/DDBJ databases">
        <title>Improved annotation for the trematode Fasciola hepatica.</title>
        <authorList>
            <person name="Choi Y.-J."/>
            <person name="Martin J."/>
            <person name="Mitreva M."/>
        </authorList>
    </citation>
    <scope>NUCLEOTIDE SEQUENCE [LARGE SCALE GENOMIC DNA]</scope>
</reference>
<protein>
    <submittedName>
        <fullName evidence="2">Uncharacterized protein</fullName>
    </submittedName>
</protein>
<evidence type="ECO:0000313" key="3">
    <source>
        <dbReference type="Proteomes" id="UP000230066"/>
    </source>
</evidence>
<keyword evidence="3" id="KW-1185">Reference proteome</keyword>
<feature type="region of interest" description="Disordered" evidence="1">
    <location>
        <begin position="243"/>
        <end position="268"/>
    </location>
</feature>
<name>A0A4E0RGE1_FASHE</name>
<dbReference type="Pfam" id="PF14825">
    <property type="entry name" value="CFAP77"/>
    <property type="match status" value="1"/>
</dbReference>
<accession>A0A4E0RGE1</accession>
<evidence type="ECO:0000313" key="2">
    <source>
        <dbReference type="EMBL" id="THD27899.1"/>
    </source>
</evidence>
<dbReference type="AlphaFoldDB" id="A0A4E0RGE1"/>
<dbReference type="InterPro" id="IPR029147">
    <property type="entry name" value="CFAP77"/>
</dbReference>
<sequence length="268" mass="30762">MPSRTASLGLLQKCEYVAPGKIGVCRKSMLTRETLQRPKLGQSFLRGRPKQPKGFTYGIAYPRNPYEIYQCFTWPTERKGTQIDPACLPRDFHRINVESTKEGIHPVPEWIRFANEKNYRLNPTKRALGRLRKPKFPDEMVFGMCAKPSTPIHCVLSHQYKTIWDNAALEVNKRRMTTLVQSQNDIPQPLDSVASVLNTVPLGFKQNDSSLTAATTKPWIMSRFRNQNPRIYSHWSTEDAKRVLREKSSGRKKREDPAVASKKEMNSS</sequence>
<dbReference type="PANTHER" id="PTHR28617:SF1">
    <property type="entry name" value="CILIA- AND FLAGELLA-ASSOCIATED PROTEIN 77"/>
    <property type="match status" value="1"/>
</dbReference>